<protein>
    <recommendedName>
        <fullName evidence="4">Tubby C-terminal domain-containing protein</fullName>
    </recommendedName>
</protein>
<dbReference type="VEuPathDB" id="TrichDB:TRFO_15017"/>
<evidence type="ECO:0000313" key="3">
    <source>
        <dbReference type="Proteomes" id="UP000179807"/>
    </source>
</evidence>
<organism evidence="2 3">
    <name type="scientific">Tritrichomonas foetus</name>
    <dbReference type="NCBI Taxonomy" id="1144522"/>
    <lineage>
        <taxon>Eukaryota</taxon>
        <taxon>Metamonada</taxon>
        <taxon>Parabasalia</taxon>
        <taxon>Tritrichomonadida</taxon>
        <taxon>Tritrichomonadidae</taxon>
        <taxon>Tritrichomonas</taxon>
    </lineage>
</organism>
<accession>A0A1J4KTH7</accession>
<feature type="region of interest" description="Disordered" evidence="1">
    <location>
        <begin position="152"/>
        <end position="173"/>
    </location>
</feature>
<keyword evidence="3" id="KW-1185">Reference proteome</keyword>
<reference evidence="2" key="1">
    <citation type="submission" date="2016-10" db="EMBL/GenBank/DDBJ databases">
        <authorList>
            <person name="Benchimol M."/>
            <person name="Almeida L.G."/>
            <person name="Vasconcelos A.T."/>
            <person name="Perreira-Neves A."/>
            <person name="Rosa I.A."/>
            <person name="Tasca T."/>
            <person name="Bogo M.R."/>
            <person name="de Souza W."/>
        </authorList>
    </citation>
    <scope>NUCLEOTIDE SEQUENCE [LARGE SCALE GENOMIC DNA]</scope>
    <source>
        <strain evidence="2">K</strain>
    </source>
</reference>
<sequence>MLGSPQIENSRIRSLRDITSVPVRGPKGGKFHKFFKNISTPNHHKIIDGHNDENDIYNKQNSRKSGFNTFSCIRSGSKNKTFYFIANDSGVCLYTAIHNNETNAYKIYKSLVIHKMAQSHQTSGNHSEIAYLLYSNDFCDFSLRENLSNDDHKADSISNIRNNKNNRSKRNNNNNREILAIQFRRFKNVMLAPRKLSLYFFNQSETMPSFLKNADPDLASFNKWKLDLNSENVVKSIKNCKIENEQHKTFGYIRKCGKNELEIEAREDIDDLRLFAMTIASFMCKK</sequence>
<name>A0A1J4KTH7_9EUKA</name>
<dbReference type="EMBL" id="MLAK01000344">
    <property type="protein sequence ID" value="OHT14601.1"/>
    <property type="molecule type" value="Genomic_DNA"/>
</dbReference>
<evidence type="ECO:0008006" key="4">
    <source>
        <dbReference type="Google" id="ProtNLM"/>
    </source>
</evidence>
<proteinExistence type="predicted"/>
<dbReference type="AlphaFoldDB" id="A0A1J4KTH7"/>
<dbReference type="GeneID" id="94832856"/>
<comment type="caution">
    <text evidence="2">The sequence shown here is derived from an EMBL/GenBank/DDBJ whole genome shotgun (WGS) entry which is preliminary data.</text>
</comment>
<dbReference type="Proteomes" id="UP000179807">
    <property type="component" value="Unassembled WGS sequence"/>
</dbReference>
<dbReference type="OrthoDB" id="10663901at2759"/>
<gene>
    <name evidence="2" type="ORF">TRFO_15017</name>
</gene>
<dbReference type="RefSeq" id="XP_068367737.1">
    <property type="nucleotide sequence ID" value="XM_068498152.1"/>
</dbReference>
<evidence type="ECO:0000313" key="2">
    <source>
        <dbReference type="EMBL" id="OHT14601.1"/>
    </source>
</evidence>
<evidence type="ECO:0000256" key="1">
    <source>
        <dbReference type="SAM" id="MobiDB-lite"/>
    </source>
</evidence>